<evidence type="ECO:0000313" key="3">
    <source>
        <dbReference type="EMBL" id="TFK18483.1"/>
    </source>
</evidence>
<dbReference type="OrthoDB" id="7464126at2759"/>
<evidence type="ECO:0000259" key="2">
    <source>
        <dbReference type="Pfam" id="PF24883"/>
    </source>
</evidence>
<dbReference type="AlphaFoldDB" id="A0A5C3KFK9"/>
<dbReference type="Pfam" id="PF24883">
    <property type="entry name" value="NPHP3_N"/>
    <property type="match status" value="1"/>
</dbReference>
<protein>
    <submittedName>
        <fullName evidence="3">Ankyrin</fullName>
    </submittedName>
</protein>
<dbReference type="STRING" id="230819.A0A5C3KFK9"/>
<dbReference type="PANTHER" id="PTHR10039:SF15">
    <property type="entry name" value="NACHT DOMAIN-CONTAINING PROTEIN"/>
    <property type="match status" value="1"/>
</dbReference>
<dbReference type="InterPro" id="IPR027417">
    <property type="entry name" value="P-loop_NTPase"/>
</dbReference>
<dbReference type="InterPro" id="IPR002110">
    <property type="entry name" value="Ankyrin_rpt"/>
</dbReference>
<dbReference type="Pfam" id="PF12796">
    <property type="entry name" value="Ank_2"/>
    <property type="match status" value="2"/>
</dbReference>
<accession>A0A5C3KFK9</accession>
<dbReference type="EMBL" id="ML210397">
    <property type="protein sequence ID" value="TFK18483.1"/>
    <property type="molecule type" value="Genomic_DNA"/>
</dbReference>
<dbReference type="PANTHER" id="PTHR10039">
    <property type="entry name" value="AMELOGENIN"/>
    <property type="match status" value="1"/>
</dbReference>
<dbReference type="Gene3D" id="3.40.50.300">
    <property type="entry name" value="P-loop containing nucleotide triphosphate hydrolases"/>
    <property type="match status" value="1"/>
</dbReference>
<feature type="non-terminal residue" evidence="3">
    <location>
        <position position="761"/>
    </location>
</feature>
<dbReference type="Proteomes" id="UP000307440">
    <property type="component" value="Unassembled WGS sequence"/>
</dbReference>
<dbReference type="SMART" id="SM00248">
    <property type="entry name" value="ANK"/>
    <property type="match status" value="8"/>
</dbReference>
<evidence type="ECO:0000313" key="4">
    <source>
        <dbReference type="Proteomes" id="UP000307440"/>
    </source>
</evidence>
<sequence>ALLAKVLESLGLLNFRSIFDENVAKRTPETGREVIDSDWFKEWLMDLLGGIVWGTGMPGAGKTVLACIVIERLQKLVEESESKDICLLFAFCRYTERLMVIDILLAILRQLLERHPQVLPYVKPMYERHKRENTRPSEAQVVDLLRQIATSGLFKKTLYILDGLDEAASDIQVDLIEILSSLPVHFFITSRPLDTLKDLVPNARFFTIIASDPDIALLIDQKIHRIPALRKLLINDATLKSEVVSIISSKSSGMFLLASLHLDMLKGCASESDVRKALEVLPIGMDGMYDKTMDRIRALPGPQAELAKRVLIWVTYAQEPLSAEELVLAVSVCPETFRFDGKRKPADIDAILSLCCGLVQLEASLSSSADRFEDYSAAEYMVEKLEQHYPDDPHALIASTCISFLRHYGFHDVSSLGCGDDAAIWDRFASLRQEQTSMANYPYKYWGFHVAQSRMILPSALAFLDDCRQYPSFPTHDDRGYIHDAAGSGKVGMVSRFLGLGLGANINARDENGHTALAHAVLYGSRDVVMVLLGIEGIDYNCVDSKSRTPLTMAAEGGFTGIVDELLELEGIRIDSRDDEGLTAMAYAVSSHSGNPRIIRSVLQLAQFDVNARDIYGRTALAYAVRSGSYYSVEALLKVEGVNIRCVDEQGITLLMCAAGRGEVAMVSRFLGLGLGANTNAKDAEGRTALAHAASRGLREVIRVLLGVKGIDYNCVDAKGQTPLMKAARSADDGAVAVLVELERIEINSKDNKGRTALAHA</sequence>
<proteinExistence type="predicted"/>
<organism evidence="3 4">
    <name type="scientific">Coprinopsis marcescibilis</name>
    <name type="common">Agaric fungus</name>
    <name type="synonym">Psathyrella marcescibilis</name>
    <dbReference type="NCBI Taxonomy" id="230819"/>
    <lineage>
        <taxon>Eukaryota</taxon>
        <taxon>Fungi</taxon>
        <taxon>Dikarya</taxon>
        <taxon>Basidiomycota</taxon>
        <taxon>Agaricomycotina</taxon>
        <taxon>Agaricomycetes</taxon>
        <taxon>Agaricomycetidae</taxon>
        <taxon>Agaricales</taxon>
        <taxon>Agaricineae</taxon>
        <taxon>Psathyrellaceae</taxon>
        <taxon>Coprinopsis</taxon>
    </lineage>
</organism>
<feature type="non-terminal residue" evidence="3">
    <location>
        <position position="1"/>
    </location>
</feature>
<dbReference type="SUPFAM" id="SSF52540">
    <property type="entry name" value="P-loop containing nucleoside triphosphate hydrolases"/>
    <property type="match status" value="1"/>
</dbReference>
<keyword evidence="4" id="KW-1185">Reference proteome</keyword>
<dbReference type="SUPFAM" id="SSF48403">
    <property type="entry name" value="Ankyrin repeat"/>
    <property type="match status" value="1"/>
</dbReference>
<keyword evidence="1" id="KW-0677">Repeat</keyword>
<reference evidence="3 4" key="1">
    <citation type="journal article" date="2019" name="Nat. Ecol. Evol.">
        <title>Megaphylogeny resolves global patterns of mushroom evolution.</title>
        <authorList>
            <person name="Varga T."/>
            <person name="Krizsan K."/>
            <person name="Foldi C."/>
            <person name="Dima B."/>
            <person name="Sanchez-Garcia M."/>
            <person name="Sanchez-Ramirez S."/>
            <person name="Szollosi G.J."/>
            <person name="Szarkandi J.G."/>
            <person name="Papp V."/>
            <person name="Albert L."/>
            <person name="Andreopoulos W."/>
            <person name="Angelini C."/>
            <person name="Antonin V."/>
            <person name="Barry K.W."/>
            <person name="Bougher N.L."/>
            <person name="Buchanan P."/>
            <person name="Buyck B."/>
            <person name="Bense V."/>
            <person name="Catcheside P."/>
            <person name="Chovatia M."/>
            <person name="Cooper J."/>
            <person name="Damon W."/>
            <person name="Desjardin D."/>
            <person name="Finy P."/>
            <person name="Geml J."/>
            <person name="Haridas S."/>
            <person name="Hughes K."/>
            <person name="Justo A."/>
            <person name="Karasinski D."/>
            <person name="Kautmanova I."/>
            <person name="Kiss B."/>
            <person name="Kocsube S."/>
            <person name="Kotiranta H."/>
            <person name="LaButti K.M."/>
            <person name="Lechner B.E."/>
            <person name="Liimatainen K."/>
            <person name="Lipzen A."/>
            <person name="Lukacs Z."/>
            <person name="Mihaltcheva S."/>
            <person name="Morgado L.N."/>
            <person name="Niskanen T."/>
            <person name="Noordeloos M.E."/>
            <person name="Ohm R.A."/>
            <person name="Ortiz-Santana B."/>
            <person name="Ovrebo C."/>
            <person name="Racz N."/>
            <person name="Riley R."/>
            <person name="Savchenko A."/>
            <person name="Shiryaev A."/>
            <person name="Soop K."/>
            <person name="Spirin V."/>
            <person name="Szebenyi C."/>
            <person name="Tomsovsky M."/>
            <person name="Tulloss R.E."/>
            <person name="Uehling J."/>
            <person name="Grigoriev I.V."/>
            <person name="Vagvolgyi C."/>
            <person name="Papp T."/>
            <person name="Martin F.M."/>
            <person name="Miettinen O."/>
            <person name="Hibbett D.S."/>
            <person name="Nagy L.G."/>
        </authorList>
    </citation>
    <scope>NUCLEOTIDE SEQUENCE [LARGE SCALE GENOMIC DNA]</scope>
    <source>
        <strain evidence="3 4">CBS 121175</strain>
    </source>
</reference>
<gene>
    <name evidence="3" type="ORF">FA15DRAFT_563731</name>
</gene>
<dbReference type="InterPro" id="IPR036770">
    <property type="entry name" value="Ankyrin_rpt-contain_sf"/>
</dbReference>
<dbReference type="InterPro" id="IPR056884">
    <property type="entry name" value="NPHP3-like_N"/>
</dbReference>
<dbReference type="Gene3D" id="1.25.40.20">
    <property type="entry name" value="Ankyrin repeat-containing domain"/>
    <property type="match status" value="3"/>
</dbReference>
<evidence type="ECO:0000256" key="1">
    <source>
        <dbReference type="ARBA" id="ARBA00022737"/>
    </source>
</evidence>
<feature type="domain" description="Nephrocystin 3-like N-terminal" evidence="2">
    <location>
        <begin position="30"/>
        <end position="191"/>
    </location>
</feature>
<name>A0A5C3KFK9_COPMA</name>